<gene>
    <name evidence="3" type="ORF">MNBD_PLANCTO03-2401</name>
</gene>
<accession>A0A3B1E247</accession>
<dbReference type="PROSITE" id="PS00761">
    <property type="entry name" value="SPASE_I_3"/>
    <property type="match status" value="1"/>
</dbReference>
<dbReference type="InterPro" id="IPR019758">
    <property type="entry name" value="Pept_S26A_signal_pept_1_CS"/>
</dbReference>
<dbReference type="GO" id="GO:0006465">
    <property type="term" value="P:signal peptide processing"/>
    <property type="evidence" value="ECO:0007669"/>
    <property type="project" value="InterPro"/>
</dbReference>
<dbReference type="EMBL" id="UOGK01000708">
    <property type="protein sequence ID" value="VAX42530.1"/>
    <property type="molecule type" value="Genomic_DNA"/>
</dbReference>
<dbReference type="Gene3D" id="2.10.109.10">
    <property type="entry name" value="Umud Fragment, subunit A"/>
    <property type="match status" value="1"/>
</dbReference>
<dbReference type="InterPro" id="IPR019533">
    <property type="entry name" value="Peptidase_S26"/>
</dbReference>
<dbReference type="InterPro" id="IPR036286">
    <property type="entry name" value="LexA/Signal_pep-like_sf"/>
</dbReference>
<feature type="non-terminal residue" evidence="3">
    <location>
        <position position="1"/>
    </location>
</feature>
<dbReference type="SUPFAM" id="SSF51306">
    <property type="entry name" value="LexA/Signal peptidase"/>
    <property type="match status" value="1"/>
</dbReference>
<organism evidence="3">
    <name type="scientific">hydrothermal vent metagenome</name>
    <dbReference type="NCBI Taxonomy" id="652676"/>
    <lineage>
        <taxon>unclassified sequences</taxon>
        <taxon>metagenomes</taxon>
        <taxon>ecological metagenomes</taxon>
    </lineage>
</organism>
<dbReference type="GO" id="GO:0016020">
    <property type="term" value="C:membrane"/>
    <property type="evidence" value="ECO:0007669"/>
    <property type="project" value="InterPro"/>
</dbReference>
<protein>
    <recommendedName>
        <fullName evidence="2">Peptidase S26 domain-containing protein</fullName>
    </recommendedName>
</protein>
<dbReference type="AlphaFoldDB" id="A0A3B1E247"/>
<keyword evidence="1" id="KW-0378">Hydrolase</keyword>
<feature type="domain" description="Peptidase S26" evidence="2">
    <location>
        <begin position="307"/>
        <end position="360"/>
    </location>
</feature>
<reference evidence="3" key="1">
    <citation type="submission" date="2018-06" db="EMBL/GenBank/DDBJ databases">
        <authorList>
            <person name="Zhirakovskaya E."/>
        </authorList>
    </citation>
    <scope>NUCLEOTIDE SEQUENCE</scope>
</reference>
<dbReference type="GO" id="GO:0004252">
    <property type="term" value="F:serine-type endopeptidase activity"/>
    <property type="evidence" value="ECO:0007669"/>
    <property type="project" value="InterPro"/>
</dbReference>
<proteinExistence type="predicted"/>
<name>A0A3B1E247_9ZZZZ</name>
<sequence length="381" mass="43321">FRRPALGLPGALDQSDWAAGEWEIARKTERVQRALWQPIYSSDYTPLNPERDLRRWFTTPWRGLTADGSPDNAWQIEDRRSYVYAGTTPTTLTWDTDARPITDSYPYNEVWKGGPARSRFAVADVRLAMGVEPEREGLTLAASLEARGHEFRAEIAGERIRIQMRPLAGDQPGEWRTLEETATTRTLTPGTVTNVEVWFVDQSIQVWMDGTRIANAEYAWSPALRIEHTLGIPADTLLRPTDRGNPLANESLYPQPKIRWELAGSPVTLYRVRLDRDLFYRPGVYNRSFTRGGQPSLGTHPSQPNLLGPDQFFVCGDNSPNSLDGRLWDSPDPWVATQIDPTIGVVPRDLLIGKAFFVYFPSFHKEKRIPIPDVGRMRFIW</sequence>
<evidence type="ECO:0000313" key="3">
    <source>
        <dbReference type="EMBL" id="VAX42530.1"/>
    </source>
</evidence>
<dbReference type="Pfam" id="PF10502">
    <property type="entry name" value="Peptidase_S26"/>
    <property type="match status" value="1"/>
</dbReference>
<evidence type="ECO:0000259" key="2">
    <source>
        <dbReference type="Pfam" id="PF10502"/>
    </source>
</evidence>
<evidence type="ECO:0000256" key="1">
    <source>
        <dbReference type="ARBA" id="ARBA00022801"/>
    </source>
</evidence>